<dbReference type="Gene3D" id="1.10.418.20">
    <property type="match status" value="1"/>
</dbReference>
<comment type="similarity">
    <text evidence="1">Belongs to the peptidase C48 family.</text>
</comment>
<protein>
    <recommendedName>
        <fullName evidence="5">Ubiquitin-like protease family profile domain-containing protein</fullName>
    </recommendedName>
</protein>
<evidence type="ECO:0000256" key="2">
    <source>
        <dbReference type="ARBA" id="ARBA00022670"/>
    </source>
</evidence>
<feature type="region of interest" description="Disordered" evidence="4">
    <location>
        <begin position="857"/>
        <end position="889"/>
    </location>
</feature>
<sequence>MECPVCNAPRDAPQKRTLYHMSLISFVQYLFSRVDFCQAFSHWHKRDQSESTISDLYDGDAWQAFVADPQMQAEEEYPELGGLPTGYNLAFIGCNDGAQPWDGHTVTPFSYICPNLPAHMRHMMGFTHISTVYIGPGKINDQQPYNELHAHEFLLLYHGIPVTLPSCAPWNGKVVMVRARRLQQVADYRGYPEVYAQAQAPAKVGACYACMDEGFTHRAVKSASSSDQLQQAVRPNSISVPSTTVSGVAEPNNLRNGGNKKGLSRVGSTKGQKTIYPGMWRWSSDLARRDAGMRFNKPPDQDIMRDPEIKTEDWALKAAMDADLAYARGIKIKSVNHPSRETGIYRSHAFQLLPYSDTLRDRGPDPAHTLANESKALISGVVGISYANGRLEAIASYESMQGRYISEFKETLSGFRDPTVATVGEDIPAAASGRVISKAEKVPTASTQRPVTVGRGNGVAAGSSKVRNVAATAAITVGEDIPAAAATVSGSVSKAEKVPTASTQRPGTVGRGKGVAAGSSEDRNVAAVGEGIPAAAAAAFGSVRSKADKVPTSTQRPGTVGRGKGLVAGSSEVRNVAAVGEDIPAAAAMASGSVSKADKVPTSTQRPGTIGRFTKNRSLNELAFDQESFEVKHRPSSLRSMGDEIRENQPHQSSAQVAQASLPSVSRGSTLPFMMSEKQVDNAKVRALTLYKDGLLPSVVRTIDFDQIFTHPGSMKMHSHIMLLGPVLKYLLCGYLPLGHEGVLFNYIDQLSNLWFRSISRKEASALSENVVNALTDMEIHFPAFELDINRHMILHIARDITIRGPPWAMNMFAFERVWKRVMGWGTSKRFPEASMIKCYRALVAAMALSMPSEARAEGSEDSWSPPRHNDDLDYLDDDDSHASCHKDHESFESIAPYSARKQGAGRRPNISQIINSTHHDANTAILPDYLAPDDKPLRLWSVRERARDHGIILKTADASDCAVYLELHRYYIRFSPAYGHLWDKYLLAKFPKESQQPGPSAVKQWGQVISDWYSWAQHMPSVTEEELELSHGPSTVYTQYDKASLKGVIVSSEGSEARSKACNSIVMYLMEEKQCWVGRVQRFISHRLMPDSEPEQIADVKWFHQEEGQVGRERKNWNEALQCPVVLKTFKSDPHGNYWPVRLLAPTSLMLAPHLSRSECWQVLHLQSDAFIRKAFITHSDHQDAASLLAHATLYESRSVERNVAAAIAATVVATADDSNPAAAAAASGSVSKADKVPTSTQRPGTVGRGKGVAAGSSEVRNVAATAATVGEDIPAAAATASGSVIKADKVPTASTQRPGTVGRGKGVAAGSLEDRNVAAGGDEGIPAAVAATSSGSVSKAVKVHTSTQRPGTVCRGKGLAAGSSSEVIRNIAAVGEDIPAAAAMASGSVRKADKVPTSTQRPGTVGRGKGVAAGSSSEVIRNVAAVGEGIPAAATAASSGSVSKADKVPTASTQRPGTVGRGKGVAAGSSEVRNIATVGEDIPAAVAAASSGSVSKADKVPTASTQSRPGTVGRGKGLVVEDWNVPAITEGPWGIPSDLSACCLSDHEPGWIFQLTTGCSLELYRSLPERDLEAVVGLDSLQVKDLMTLQPGKLLNQFVLNAFLHRFELSVANTSCLPSTWCDYAVLFPGSFDYSRVASITARRKHNVMTSHHIFCVCFVNGNHWILLHFDVRAHVVSLYDSYLELGTDYTRILKHACLWAEEEERRLLHRDGPHWYANIKASAPQQTNGTDCGLFVVYDAMHIACNKEVPSVYGQNEVDEMRAYITDVLLNTKLMLLV</sequence>
<evidence type="ECO:0000313" key="6">
    <source>
        <dbReference type="EMBL" id="GAX86133.1"/>
    </source>
</evidence>
<organism evidence="6 7">
    <name type="scientific">Chlamydomonas eustigma</name>
    <dbReference type="NCBI Taxonomy" id="1157962"/>
    <lineage>
        <taxon>Eukaryota</taxon>
        <taxon>Viridiplantae</taxon>
        <taxon>Chlorophyta</taxon>
        <taxon>core chlorophytes</taxon>
        <taxon>Chlorophyceae</taxon>
        <taxon>CS clade</taxon>
        <taxon>Chlamydomonadales</taxon>
        <taxon>Chlamydomonadaceae</taxon>
        <taxon>Chlamydomonas</taxon>
    </lineage>
</organism>
<evidence type="ECO:0000313" key="7">
    <source>
        <dbReference type="Proteomes" id="UP000232323"/>
    </source>
</evidence>
<dbReference type="PANTHER" id="PTHR48258:SF14">
    <property type="entry name" value="OS02G0583300 PROTEIN"/>
    <property type="match status" value="1"/>
</dbReference>
<dbReference type="OrthoDB" id="1878503at2759"/>
<gene>
    <name evidence="6" type="ORF">CEUSTIGMA_g13546.t1</name>
</gene>
<dbReference type="Gene3D" id="3.30.310.130">
    <property type="entry name" value="Ubiquitin-related"/>
    <property type="match status" value="1"/>
</dbReference>
<dbReference type="Proteomes" id="UP000232323">
    <property type="component" value="Unassembled WGS sequence"/>
</dbReference>
<dbReference type="InterPro" id="IPR038765">
    <property type="entry name" value="Papain-like_cys_pep_sf"/>
</dbReference>
<feature type="region of interest" description="Disordered" evidence="4">
    <location>
        <begin position="547"/>
        <end position="566"/>
    </location>
</feature>
<feature type="region of interest" description="Disordered" evidence="4">
    <location>
        <begin position="1393"/>
        <end position="1413"/>
    </location>
</feature>
<dbReference type="EMBL" id="BEGY01000232">
    <property type="protein sequence ID" value="GAX86133.1"/>
    <property type="molecule type" value="Genomic_DNA"/>
</dbReference>
<keyword evidence="3" id="KW-0378">Hydrolase</keyword>
<feature type="region of interest" description="Disordered" evidence="4">
    <location>
        <begin position="496"/>
        <end position="517"/>
    </location>
</feature>
<dbReference type="PANTHER" id="PTHR48258">
    <property type="entry name" value="DUF4218 DOMAIN-CONTAINING PROTEIN-RELATED"/>
    <property type="match status" value="1"/>
</dbReference>
<keyword evidence="2" id="KW-0645">Protease</keyword>
<dbReference type="InterPro" id="IPR003653">
    <property type="entry name" value="Peptidase_C48_C"/>
</dbReference>
<feature type="region of interest" description="Disordered" evidence="4">
    <location>
        <begin position="1436"/>
        <end position="1468"/>
    </location>
</feature>
<dbReference type="PROSITE" id="PS50600">
    <property type="entry name" value="ULP_PROTEASE"/>
    <property type="match status" value="1"/>
</dbReference>
<dbReference type="STRING" id="1157962.A0A250XSZ2"/>
<evidence type="ECO:0000256" key="1">
    <source>
        <dbReference type="ARBA" id="ARBA00005234"/>
    </source>
</evidence>
<name>A0A250XSZ2_9CHLO</name>
<accession>A0A250XSZ2</accession>
<feature type="compositionally biased region" description="Low complexity" evidence="4">
    <location>
        <begin position="1436"/>
        <end position="1445"/>
    </location>
</feature>
<dbReference type="GO" id="GO:0006508">
    <property type="term" value="P:proteolysis"/>
    <property type="evidence" value="ECO:0007669"/>
    <property type="project" value="UniProtKB-KW"/>
</dbReference>
<evidence type="ECO:0000259" key="5">
    <source>
        <dbReference type="PROSITE" id="PS50600"/>
    </source>
</evidence>
<reference evidence="6 7" key="1">
    <citation type="submission" date="2017-08" db="EMBL/GenBank/DDBJ databases">
        <title>Acidophilic green algal genome provides insights into adaptation to an acidic environment.</title>
        <authorList>
            <person name="Hirooka S."/>
            <person name="Hirose Y."/>
            <person name="Kanesaki Y."/>
            <person name="Higuchi S."/>
            <person name="Fujiwara T."/>
            <person name="Onuma R."/>
            <person name="Era A."/>
            <person name="Ohbayashi R."/>
            <person name="Uzuka A."/>
            <person name="Nozaki H."/>
            <person name="Yoshikawa H."/>
            <person name="Miyagishima S.Y."/>
        </authorList>
    </citation>
    <scope>NUCLEOTIDE SEQUENCE [LARGE SCALE GENOMIC DNA]</scope>
    <source>
        <strain evidence="6 7">NIES-2499</strain>
    </source>
</reference>
<dbReference type="GO" id="GO:0008234">
    <property type="term" value="F:cysteine-type peptidase activity"/>
    <property type="evidence" value="ECO:0007669"/>
    <property type="project" value="InterPro"/>
</dbReference>
<feature type="region of interest" description="Disordered" evidence="4">
    <location>
        <begin position="1492"/>
        <end position="1517"/>
    </location>
</feature>
<proteinExistence type="inferred from homology"/>
<evidence type="ECO:0000256" key="4">
    <source>
        <dbReference type="SAM" id="MobiDB-lite"/>
    </source>
</evidence>
<comment type="caution">
    <text evidence="6">The sequence shown here is derived from an EMBL/GenBank/DDBJ whole genome shotgun (WGS) entry which is preliminary data.</text>
</comment>
<keyword evidence="7" id="KW-1185">Reference proteome</keyword>
<dbReference type="Pfam" id="PF02902">
    <property type="entry name" value="Peptidase_C48"/>
    <property type="match status" value="1"/>
</dbReference>
<feature type="region of interest" description="Disordered" evidence="4">
    <location>
        <begin position="240"/>
        <end position="271"/>
    </location>
</feature>
<evidence type="ECO:0000256" key="3">
    <source>
        <dbReference type="ARBA" id="ARBA00022801"/>
    </source>
</evidence>
<feature type="region of interest" description="Disordered" evidence="4">
    <location>
        <begin position="1228"/>
        <end position="1256"/>
    </location>
</feature>
<feature type="domain" description="Ubiquitin-like protease family profile" evidence="5">
    <location>
        <begin position="1581"/>
        <end position="1746"/>
    </location>
</feature>
<dbReference type="SUPFAM" id="SSF54001">
    <property type="entry name" value="Cysteine proteinases"/>
    <property type="match status" value="1"/>
</dbReference>